<dbReference type="Pfam" id="PF08334">
    <property type="entry name" value="T2SSG"/>
    <property type="match status" value="1"/>
</dbReference>
<dbReference type="SUPFAM" id="SSF54523">
    <property type="entry name" value="Pili subunits"/>
    <property type="match status" value="1"/>
</dbReference>
<dbReference type="InterPro" id="IPR013545">
    <property type="entry name" value="T2SS_protein-GspG_C"/>
</dbReference>
<feature type="domain" description="Type II secretion system protein GspG C-terminal" evidence="1">
    <location>
        <begin position="28"/>
        <end position="107"/>
    </location>
</feature>
<comment type="caution">
    <text evidence="2">The sequence shown here is derived from an EMBL/GenBank/DDBJ whole genome shotgun (WGS) entry which is preliminary data.</text>
</comment>
<proteinExistence type="predicted"/>
<evidence type="ECO:0000259" key="1">
    <source>
        <dbReference type="Pfam" id="PF08334"/>
    </source>
</evidence>
<name>A0A1C0TV09_9GAMM</name>
<protein>
    <recommendedName>
        <fullName evidence="1">Type II secretion system protein GspG C-terminal domain-containing protein</fullName>
    </recommendedName>
</protein>
<accession>A0A1C0TV09</accession>
<dbReference type="InterPro" id="IPR045584">
    <property type="entry name" value="Pilin-like"/>
</dbReference>
<dbReference type="Proteomes" id="UP000093366">
    <property type="component" value="Unassembled WGS sequence"/>
</dbReference>
<reference evidence="3" key="1">
    <citation type="submission" date="2016-07" db="EMBL/GenBank/DDBJ databases">
        <authorList>
            <person name="Florea S."/>
            <person name="Webb J.S."/>
            <person name="Jaromczyk J."/>
            <person name="Schardl C.L."/>
        </authorList>
    </citation>
    <scope>NUCLEOTIDE SEQUENCE [LARGE SCALE GENOMIC DNA]</scope>
    <source>
        <strain evidence="3">IPB1</strain>
    </source>
</reference>
<evidence type="ECO:0000313" key="2">
    <source>
        <dbReference type="EMBL" id="OCQ23151.1"/>
    </source>
</evidence>
<gene>
    <name evidence="2" type="ORF">A7985_04155</name>
</gene>
<dbReference type="AlphaFoldDB" id="A0A1C0TV09"/>
<sequence length="131" mass="14903">MVKLGLITAWVCLSVYYANDCEKHEFSVYKTAFYIESLSQAIDLYYSDNNQIPKTLDELIPHYMREPMLDAWGNQYNFRLTLDSYEISSLGFDAQIGGMGASTDIDSKMTKEDIKKIVISINSPLLGCKVH</sequence>
<dbReference type="RefSeq" id="WP_065789136.1">
    <property type="nucleotide sequence ID" value="NZ_MAUJ01000001.1"/>
</dbReference>
<dbReference type="EMBL" id="MAUJ01000001">
    <property type="protein sequence ID" value="OCQ23151.1"/>
    <property type="molecule type" value="Genomic_DNA"/>
</dbReference>
<organism evidence="2 3">
    <name type="scientific">Pseudoalteromonas luteoviolacea</name>
    <dbReference type="NCBI Taxonomy" id="43657"/>
    <lineage>
        <taxon>Bacteria</taxon>
        <taxon>Pseudomonadati</taxon>
        <taxon>Pseudomonadota</taxon>
        <taxon>Gammaproteobacteria</taxon>
        <taxon>Alteromonadales</taxon>
        <taxon>Pseudoalteromonadaceae</taxon>
        <taxon>Pseudoalteromonas</taxon>
    </lineage>
</organism>
<evidence type="ECO:0000313" key="3">
    <source>
        <dbReference type="Proteomes" id="UP000093366"/>
    </source>
</evidence>
<dbReference type="Gene3D" id="3.30.700.10">
    <property type="entry name" value="Glycoprotein, Type 4 Pilin"/>
    <property type="match status" value="1"/>
</dbReference>